<dbReference type="RefSeq" id="WP_204051475.1">
    <property type="nucleotide sequence ID" value="NZ_BOOF01000040.1"/>
</dbReference>
<name>A0ABQ4GVF6_9ACTN</name>
<keyword evidence="2" id="KW-0472">Membrane</keyword>
<evidence type="ECO:0008006" key="5">
    <source>
        <dbReference type="Google" id="ProtNLM"/>
    </source>
</evidence>
<comment type="caution">
    <text evidence="3">The sequence shown here is derived from an EMBL/GenBank/DDBJ whole genome shotgun (WGS) entry which is preliminary data.</text>
</comment>
<evidence type="ECO:0000313" key="4">
    <source>
        <dbReference type="Proteomes" id="UP000660454"/>
    </source>
</evidence>
<feature type="transmembrane region" description="Helical" evidence="2">
    <location>
        <begin position="50"/>
        <end position="70"/>
    </location>
</feature>
<evidence type="ECO:0000256" key="1">
    <source>
        <dbReference type="SAM" id="MobiDB-lite"/>
    </source>
</evidence>
<accession>A0ABQ4GVF6</accession>
<keyword evidence="2" id="KW-0812">Transmembrane</keyword>
<protein>
    <recommendedName>
        <fullName evidence="5">Holin-X, holin superfamily III</fullName>
    </recommendedName>
</protein>
<reference evidence="3 4" key="1">
    <citation type="submission" date="2021-01" db="EMBL/GenBank/DDBJ databases">
        <title>Whole genome shotgun sequence of Microbispora siamensis NBRC 104113.</title>
        <authorList>
            <person name="Komaki H."/>
            <person name="Tamura T."/>
        </authorList>
    </citation>
    <scope>NUCLEOTIDE SEQUENCE [LARGE SCALE GENOMIC DNA]</scope>
    <source>
        <strain evidence="3 4">NBRC 104113</strain>
    </source>
</reference>
<organism evidence="3 4">
    <name type="scientific">Microbispora siamensis</name>
    <dbReference type="NCBI Taxonomy" id="564413"/>
    <lineage>
        <taxon>Bacteria</taxon>
        <taxon>Bacillati</taxon>
        <taxon>Actinomycetota</taxon>
        <taxon>Actinomycetes</taxon>
        <taxon>Streptosporangiales</taxon>
        <taxon>Streptosporangiaceae</taxon>
        <taxon>Microbispora</taxon>
    </lineage>
</organism>
<dbReference type="EMBL" id="BOOF01000040">
    <property type="protein sequence ID" value="GIH65413.1"/>
    <property type="molecule type" value="Genomic_DNA"/>
</dbReference>
<keyword evidence="4" id="KW-1185">Reference proteome</keyword>
<feature type="compositionally biased region" description="Polar residues" evidence="1">
    <location>
        <begin position="132"/>
        <end position="143"/>
    </location>
</feature>
<evidence type="ECO:0000256" key="2">
    <source>
        <dbReference type="SAM" id="Phobius"/>
    </source>
</evidence>
<feature type="transmembrane region" description="Helical" evidence="2">
    <location>
        <begin position="76"/>
        <end position="97"/>
    </location>
</feature>
<proteinExistence type="predicted"/>
<feature type="region of interest" description="Disordered" evidence="1">
    <location>
        <begin position="123"/>
        <end position="143"/>
    </location>
</feature>
<evidence type="ECO:0000313" key="3">
    <source>
        <dbReference type="EMBL" id="GIH65413.1"/>
    </source>
</evidence>
<dbReference type="Proteomes" id="UP000660454">
    <property type="component" value="Unassembled WGS sequence"/>
</dbReference>
<sequence>MGADDKLPSASQTIHEGDEGLIAAAYLRRSLVEVAVRTEDEWTRARKKSLGLYVVALALAVIIGIALNGWGLELPALLNAFVATFSAIVGAATGLLFRARDKRDSYRELADLEETLASDVERLKSNRRDASNGRQGNETAADA</sequence>
<keyword evidence="2" id="KW-1133">Transmembrane helix</keyword>
<gene>
    <name evidence="3" type="ORF">Msi02_62300</name>
</gene>